<reference evidence="1" key="1">
    <citation type="submission" date="2020-02" db="EMBL/GenBank/DDBJ databases">
        <title>Genome sequencing of the panga catfish, Pangasius djambal.</title>
        <authorList>
            <person name="Wen M."/>
            <person name="Zahm M."/>
            <person name="Roques C."/>
            <person name="Cabau C."/>
            <person name="Klopp C."/>
            <person name="Donnadieu C."/>
            <person name="Jouanno E."/>
            <person name="Avarre J.-C."/>
            <person name="Campet M."/>
            <person name="Ha T."/>
            <person name="Dugue R."/>
            <person name="Lampietro C."/>
            <person name="Louis A."/>
            <person name="Herpin A."/>
            <person name="Echchiki A."/>
            <person name="Berthelot C."/>
            <person name="Parey E."/>
            <person name="Roest-Crollius H."/>
            <person name="Braasch I."/>
            <person name="Postlethwait J.H."/>
            <person name="Bobe J."/>
            <person name="Montfort J."/>
            <person name="Bouchez O."/>
            <person name="Begum T."/>
            <person name="Schartl M."/>
            <person name="Gustiano R."/>
            <person name="Guiguen Y."/>
        </authorList>
    </citation>
    <scope>NUCLEOTIDE SEQUENCE</scope>
    <source>
        <strain evidence="1">Pdj_M5554</strain>
    </source>
</reference>
<dbReference type="EMBL" id="CM040977">
    <property type="protein sequence ID" value="MCJ8730933.1"/>
    <property type="molecule type" value="Genomic_DNA"/>
</dbReference>
<evidence type="ECO:0000313" key="2">
    <source>
        <dbReference type="Proteomes" id="UP000830395"/>
    </source>
</evidence>
<accession>A0ACC5Y5A0</accession>
<comment type="caution">
    <text evidence="1">The sequence shown here is derived from an EMBL/GenBank/DDBJ whole genome shotgun (WGS) entry which is preliminary data.</text>
</comment>
<sequence>MTTLLHAAHPFLQLSSCTCQHWRSDSAVLTEPGASVFGGGTEVTFARPPSPPSLVLLAPSQAPSSGDEVRVVCLAQGFHPDSATLSWSDNGNAVAGAEVQTSSSQRQSDGTFVQSSMLKLSPERWSSGRTYTCHLKHPALSAPLSQSASADKCS</sequence>
<keyword evidence="2" id="KW-1185">Reference proteome</keyword>
<protein>
    <submittedName>
        <fullName evidence="1">Uncharacterized protein</fullName>
    </submittedName>
</protein>
<proteinExistence type="predicted"/>
<dbReference type="Proteomes" id="UP000830395">
    <property type="component" value="Chromosome 3"/>
</dbReference>
<evidence type="ECO:0000313" key="1">
    <source>
        <dbReference type="EMBL" id="MCJ8730933.1"/>
    </source>
</evidence>
<organism evidence="1 2">
    <name type="scientific">Pangasius djambal</name>
    <dbReference type="NCBI Taxonomy" id="1691987"/>
    <lineage>
        <taxon>Eukaryota</taxon>
        <taxon>Metazoa</taxon>
        <taxon>Chordata</taxon>
        <taxon>Craniata</taxon>
        <taxon>Vertebrata</taxon>
        <taxon>Euteleostomi</taxon>
        <taxon>Actinopterygii</taxon>
        <taxon>Neopterygii</taxon>
        <taxon>Teleostei</taxon>
        <taxon>Ostariophysi</taxon>
        <taxon>Siluriformes</taxon>
        <taxon>Pangasiidae</taxon>
        <taxon>Pangasius</taxon>
    </lineage>
</organism>
<name>A0ACC5Y5A0_9TELE</name>
<gene>
    <name evidence="1" type="ORF">PDJAM_G00190420</name>
</gene>